<sequence length="261" mass="27461">MSASATAALCSALAGLGFSSPALGAMYSLAEYNRYASREAHKVSDLCHGGLSVREGSALPSPSAECIVYPRMKARAQKASYLGVEVGDENEEGYEAGCESDPAALARTQYLQGQRRLSSSRARTEDAAASGQSAYVGLGLGLPFGVSPQPHRRPAYSVKVVDVPESSAIVAERDIRRPGTGRTWDSWPPVAPSPSLLPSPTLAFGPRPSCPSPSSPAWPPVSMAPSPSMLPSPRWAFMGTPRRPAWPPVAPSPSMLPTPVF</sequence>
<keyword evidence="1" id="KW-0732">Signal</keyword>
<gene>
    <name evidence="2" type="ORF">EVJ58_g6309</name>
</gene>
<dbReference type="AlphaFoldDB" id="A0A4Y9YAY4"/>
<dbReference type="EMBL" id="SEKV01000349">
    <property type="protein sequence ID" value="TFY58621.1"/>
    <property type="molecule type" value="Genomic_DNA"/>
</dbReference>
<evidence type="ECO:0000313" key="2">
    <source>
        <dbReference type="EMBL" id="TFY58621.1"/>
    </source>
</evidence>
<proteinExistence type="predicted"/>
<reference evidence="2 3" key="1">
    <citation type="submission" date="2019-01" db="EMBL/GenBank/DDBJ databases">
        <title>Genome sequencing of the rare red list fungi Fomitopsis rosea.</title>
        <authorList>
            <person name="Buettner E."/>
            <person name="Kellner H."/>
        </authorList>
    </citation>
    <scope>NUCLEOTIDE SEQUENCE [LARGE SCALE GENOMIC DNA]</scope>
    <source>
        <strain evidence="2 3">DSM 105464</strain>
    </source>
</reference>
<organism evidence="2 3">
    <name type="scientific">Rhodofomes roseus</name>
    <dbReference type="NCBI Taxonomy" id="34475"/>
    <lineage>
        <taxon>Eukaryota</taxon>
        <taxon>Fungi</taxon>
        <taxon>Dikarya</taxon>
        <taxon>Basidiomycota</taxon>
        <taxon>Agaricomycotina</taxon>
        <taxon>Agaricomycetes</taxon>
        <taxon>Polyporales</taxon>
        <taxon>Rhodofomes</taxon>
    </lineage>
</organism>
<protein>
    <submittedName>
        <fullName evidence="2">Uncharacterized protein</fullName>
    </submittedName>
</protein>
<feature type="signal peptide" evidence="1">
    <location>
        <begin position="1"/>
        <end position="24"/>
    </location>
</feature>
<evidence type="ECO:0000313" key="3">
    <source>
        <dbReference type="Proteomes" id="UP000298390"/>
    </source>
</evidence>
<comment type="caution">
    <text evidence="2">The sequence shown here is derived from an EMBL/GenBank/DDBJ whole genome shotgun (WGS) entry which is preliminary data.</text>
</comment>
<feature type="chain" id="PRO_5021457137" evidence="1">
    <location>
        <begin position="25"/>
        <end position="261"/>
    </location>
</feature>
<name>A0A4Y9YAY4_9APHY</name>
<evidence type="ECO:0000256" key="1">
    <source>
        <dbReference type="SAM" id="SignalP"/>
    </source>
</evidence>
<accession>A0A4Y9YAY4</accession>
<dbReference type="Proteomes" id="UP000298390">
    <property type="component" value="Unassembled WGS sequence"/>
</dbReference>